<evidence type="ECO:0000313" key="1">
    <source>
        <dbReference type="EMBL" id="KAJ3536419.1"/>
    </source>
</evidence>
<dbReference type="EMBL" id="JANRMS010000644">
    <property type="protein sequence ID" value="KAJ3536419.1"/>
    <property type="molecule type" value="Genomic_DNA"/>
</dbReference>
<sequence>MPTLETYNGYPLWHYIPSLPAAGIFTGVFALLTLGHSFRMFRHRMWFCIPFVVGGVFEVIGYIGRVLAYENTGELLPYIIHSTFVLLAPVLFAASLYMTLSRIIRSVNGTHCSIIPPRWLTRIFVLGDVVSFIIQGTGAGLRVQAGQPDSDIDRALGNRIIIGSLVFQLIIFGIYVVTAWRFNIVFGKDSAAARSTIAWKASLYMLYATSIMVMVRNIFRVVEYAMGSDSYLFTVEWGVYVFDAVLMAVTMALFLWYYPSQLKLVSKSDENEIELGPATRVDSGNSSVASRVYLG</sequence>
<gene>
    <name evidence="1" type="ORF">NM208_g6727</name>
</gene>
<dbReference type="Proteomes" id="UP001148629">
    <property type="component" value="Unassembled WGS sequence"/>
</dbReference>
<reference evidence="1" key="1">
    <citation type="submission" date="2022-08" db="EMBL/GenBank/DDBJ databases">
        <title>Genome Sequence of Fusarium decemcellulare.</title>
        <authorList>
            <person name="Buettner E."/>
        </authorList>
    </citation>
    <scope>NUCLEOTIDE SEQUENCE</scope>
    <source>
        <strain evidence="1">Babe19</strain>
    </source>
</reference>
<protein>
    <submittedName>
        <fullName evidence="1">Uncharacterized protein</fullName>
    </submittedName>
</protein>
<accession>A0ACC1SC51</accession>
<name>A0ACC1SC51_9HYPO</name>
<organism evidence="1 2">
    <name type="scientific">Fusarium decemcellulare</name>
    <dbReference type="NCBI Taxonomy" id="57161"/>
    <lineage>
        <taxon>Eukaryota</taxon>
        <taxon>Fungi</taxon>
        <taxon>Dikarya</taxon>
        <taxon>Ascomycota</taxon>
        <taxon>Pezizomycotina</taxon>
        <taxon>Sordariomycetes</taxon>
        <taxon>Hypocreomycetidae</taxon>
        <taxon>Hypocreales</taxon>
        <taxon>Nectriaceae</taxon>
        <taxon>Fusarium</taxon>
        <taxon>Fusarium decemcellulare species complex</taxon>
    </lineage>
</organism>
<keyword evidence="2" id="KW-1185">Reference proteome</keyword>
<comment type="caution">
    <text evidence="1">The sequence shown here is derived from an EMBL/GenBank/DDBJ whole genome shotgun (WGS) entry which is preliminary data.</text>
</comment>
<proteinExistence type="predicted"/>
<evidence type="ECO:0000313" key="2">
    <source>
        <dbReference type="Proteomes" id="UP001148629"/>
    </source>
</evidence>